<dbReference type="InterPro" id="IPR006094">
    <property type="entry name" value="Oxid_FAD_bind_N"/>
</dbReference>
<dbReference type="GO" id="GO:0071949">
    <property type="term" value="F:FAD binding"/>
    <property type="evidence" value="ECO:0007669"/>
    <property type="project" value="InterPro"/>
</dbReference>
<dbReference type="PROSITE" id="PS51387">
    <property type="entry name" value="FAD_PCMH"/>
    <property type="match status" value="1"/>
</dbReference>
<dbReference type="Gene3D" id="3.30.465.10">
    <property type="match status" value="1"/>
</dbReference>
<dbReference type="PANTHER" id="PTHR11748">
    <property type="entry name" value="D-LACTATE DEHYDROGENASE"/>
    <property type="match status" value="1"/>
</dbReference>
<feature type="domain" description="FAD-binding PCMH-type" evidence="1">
    <location>
        <begin position="1"/>
        <end position="172"/>
    </location>
</feature>
<organism evidence="2">
    <name type="scientific">freshwater metagenome</name>
    <dbReference type="NCBI Taxonomy" id="449393"/>
    <lineage>
        <taxon>unclassified sequences</taxon>
        <taxon>metagenomes</taxon>
        <taxon>ecological metagenomes</taxon>
    </lineage>
</organism>
<dbReference type="InterPro" id="IPR036318">
    <property type="entry name" value="FAD-bd_PCMH-like_sf"/>
</dbReference>
<accession>A0A6J7J5M3</accession>
<proteinExistence type="predicted"/>
<reference evidence="2" key="1">
    <citation type="submission" date="2020-05" db="EMBL/GenBank/DDBJ databases">
        <authorList>
            <person name="Chiriac C."/>
            <person name="Salcher M."/>
            <person name="Ghai R."/>
            <person name="Kavagutti S V."/>
        </authorList>
    </citation>
    <scope>NUCLEOTIDE SEQUENCE</scope>
</reference>
<protein>
    <submittedName>
        <fullName evidence="2">Unannotated protein</fullName>
    </submittedName>
</protein>
<evidence type="ECO:0000313" key="2">
    <source>
        <dbReference type="EMBL" id="CAB4938330.1"/>
    </source>
</evidence>
<gene>
    <name evidence="2" type="ORF">UFOPK3674_01644</name>
</gene>
<dbReference type="InterPro" id="IPR016166">
    <property type="entry name" value="FAD-bd_PCMH"/>
</dbReference>
<name>A0A6J7J5M3_9ZZZZ</name>
<sequence length="367" mass="37154">MTLVAASAADVREAVLSTDGPLLPVAGATKPALSTAQDTAATPLDVSALRGITSYDPAELTFTARAGTPVREAAAALAEHGQYLPFDPPLADAGATLGGAVAAGVSGSGAFRHGGVRDFIIGVRLVDGTGSLIAGGGQVVKNAAGFDLPKLMVGSAGRLGVLTELSFKVFPHPRATTTLSFEPLGRDAALATVARLARGPVALDALDVEPTPDGSRRILARIGGDPAALDARAVRLASYVEAPHERLAPDEETALWRDTGELRWAAPGALVARIPVTAPAIPMLDAFLAAHRAAARWTLGANAVWVAWPAELPPRELGDALAGLGLTAVALTGTGGPLLGARRGGAFAARVRGALDPDGRFAGADLA</sequence>
<evidence type="ECO:0000259" key="1">
    <source>
        <dbReference type="PROSITE" id="PS51387"/>
    </source>
</evidence>
<dbReference type="Pfam" id="PF01565">
    <property type="entry name" value="FAD_binding_4"/>
    <property type="match status" value="1"/>
</dbReference>
<dbReference type="EMBL" id="CAFBMX010000008">
    <property type="protein sequence ID" value="CAB4938330.1"/>
    <property type="molecule type" value="Genomic_DNA"/>
</dbReference>
<dbReference type="InterPro" id="IPR016169">
    <property type="entry name" value="FAD-bd_PCMH_sub2"/>
</dbReference>
<dbReference type="AlphaFoldDB" id="A0A6J7J5M3"/>
<dbReference type="SUPFAM" id="SSF56176">
    <property type="entry name" value="FAD-binding/transporter-associated domain-like"/>
    <property type="match status" value="1"/>
</dbReference>
<dbReference type="PANTHER" id="PTHR11748:SF103">
    <property type="entry name" value="GLYCOLATE OXIDASE SUBUNIT GLCE"/>
    <property type="match status" value="1"/>
</dbReference>